<keyword evidence="7" id="KW-1185">Reference proteome</keyword>
<dbReference type="EMBL" id="JALLAZ020000477">
    <property type="protein sequence ID" value="KAL3794344.1"/>
    <property type="molecule type" value="Genomic_DNA"/>
</dbReference>
<evidence type="ECO:0008006" key="8">
    <source>
        <dbReference type="Google" id="ProtNLM"/>
    </source>
</evidence>
<comment type="similarity">
    <text evidence="1 2">Belongs to the pirin family.</text>
</comment>
<dbReference type="Pfam" id="PF02678">
    <property type="entry name" value="Pirin"/>
    <property type="match status" value="1"/>
</dbReference>
<feature type="domain" description="Pirin N-terminal" evidence="4">
    <location>
        <begin position="124"/>
        <end position="240"/>
    </location>
</feature>
<dbReference type="InterPro" id="IPR003829">
    <property type="entry name" value="Pirin_N_dom"/>
</dbReference>
<evidence type="ECO:0000259" key="5">
    <source>
        <dbReference type="Pfam" id="PF05726"/>
    </source>
</evidence>
<protein>
    <recommendedName>
        <fullName evidence="8">Pirin N-terminal domain-containing protein</fullName>
    </recommendedName>
</protein>
<name>A0ABD3Q334_9STRA</name>
<evidence type="ECO:0000259" key="4">
    <source>
        <dbReference type="Pfam" id="PF02678"/>
    </source>
</evidence>
<gene>
    <name evidence="6" type="ORF">ACHAW5_009904</name>
</gene>
<dbReference type="SUPFAM" id="SSF51182">
    <property type="entry name" value="RmlC-like cupins"/>
    <property type="match status" value="1"/>
</dbReference>
<evidence type="ECO:0000256" key="2">
    <source>
        <dbReference type="RuleBase" id="RU003457"/>
    </source>
</evidence>
<dbReference type="AlphaFoldDB" id="A0ABD3Q334"/>
<dbReference type="Proteomes" id="UP001530315">
    <property type="component" value="Unassembled WGS sequence"/>
</dbReference>
<evidence type="ECO:0000256" key="3">
    <source>
        <dbReference type="SAM" id="SignalP"/>
    </source>
</evidence>
<proteinExistence type="inferred from homology"/>
<dbReference type="Gene3D" id="2.60.120.10">
    <property type="entry name" value="Jelly Rolls"/>
    <property type="match status" value="1"/>
</dbReference>
<evidence type="ECO:0000313" key="6">
    <source>
        <dbReference type="EMBL" id="KAL3794344.1"/>
    </source>
</evidence>
<dbReference type="PANTHER" id="PTHR13903:SF8">
    <property type="entry name" value="PIRIN"/>
    <property type="match status" value="1"/>
</dbReference>
<dbReference type="InterPro" id="IPR014710">
    <property type="entry name" value="RmlC-like_jellyroll"/>
</dbReference>
<dbReference type="InterPro" id="IPR012093">
    <property type="entry name" value="Pirin"/>
</dbReference>
<dbReference type="PANTHER" id="PTHR13903">
    <property type="entry name" value="PIRIN-RELATED"/>
    <property type="match status" value="1"/>
</dbReference>
<dbReference type="InterPro" id="IPR008778">
    <property type="entry name" value="Pirin_C_dom"/>
</dbReference>
<dbReference type="CDD" id="cd02247">
    <property type="entry name" value="cupin_pirin_C"/>
    <property type="match status" value="1"/>
</dbReference>
<evidence type="ECO:0000313" key="7">
    <source>
        <dbReference type="Proteomes" id="UP001530315"/>
    </source>
</evidence>
<feature type="signal peptide" evidence="3">
    <location>
        <begin position="1"/>
        <end position="24"/>
    </location>
</feature>
<evidence type="ECO:0000256" key="1">
    <source>
        <dbReference type="ARBA" id="ARBA00008416"/>
    </source>
</evidence>
<dbReference type="InterPro" id="IPR011051">
    <property type="entry name" value="RmlC_Cupin_sf"/>
</dbReference>
<organism evidence="6 7">
    <name type="scientific">Stephanodiscus triporus</name>
    <dbReference type="NCBI Taxonomy" id="2934178"/>
    <lineage>
        <taxon>Eukaryota</taxon>
        <taxon>Sar</taxon>
        <taxon>Stramenopiles</taxon>
        <taxon>Ochrophyta</taxon>
        <taxon>Bacillariophyta</taxon>
        <taxon>Coscinodiscophyceae</taxon>
        <taxon>Thalassiosirophycidae</taxon>
        <taxon>Stephanodiscales</taxon>
        <taxon>Stephanodiscaceae</taxon>
        <taxon>Stephanodiscus</taxon>
    </lineage>
</organism>
<keyword evidence="3" id="KW-0732">Signal</keyword>
<reference evidence="6 7" key="1">
    <citation type="submission" date="2024-10" db="EMBL/GenBank/DDBJ databases">
        <title>Updated reference genomes for cyclostephanoid diatoms.</title>
        <authorList>
            <person name="Roberts W.R."/>
            <person name="Alverson A.J."/>
        </authorList>
    </citation>
    <scope>NUCLEOTIDE SEQUENCE [LARGE SCALE GENOMIC DNA]</scope>
    <source>
        <strain evidence="6 7">AJA276-08</strain>
    </source>
</reference>
<feature type="domain" description="Pirin C-terminal" evidence="5">
    <location>
        <begin position="329"/>
        <end position="416"/>
    </location>
</feature>
<comment type="caution">
    <text evidence="6">The sequence shown here is derived from an EMBL/GenBank/DDBJ whole genome shotgun (WGS) entry which is preliminary data.</text>
</comment>
<feature type="chain" id="PRO_5044876741" description="Pirin N-terminal domain-containing protein" evidence="3">
    <location>
        <begin position="25"/>
        <end position="441"/>
    </location>
</feature>
<dbReference type="Pfam" id="PF05726">
    <property type="entry name" value="Pirin_C"/>
    <property type="match status" value="1"/>
</dbReference>
<accession>A0ABD3Q334</accession>
<sequence>MQKLAVIPLLLMVAVKSIFCCAFADRARWAPPVVSDWKVSSSTFLSTTTRGQLCDDNSAVSTAEKEQPSQRRIAGIEKFARLPVWPVWQGVFLFFASKIFGSEVAANWEDAVGGRVCPNFFSPSSTDPFVLLVHHRHAFQNWDPIRYIQRTFFPEGFPAHPHRGFITVTYCLKGGFFHRDSLGIKQSYGAEDRHQGNHVQWLTTGAGIQHEEMWDVSEPDVKDEGKWLWTSSQELFQIWLNLPAASKMTPPDAKLLQKYSLDCFSATSPLPPKDSTPIVTSDDGSTITTIVSGEHNGVRAPIECPTNAAIIRIQFLHQTNESALCWTHTLPSTHATAILYIRKGSVQIDDQRIPPHHTVYLTPGGEQLSIKALEGEADVLLLSGEPLREPIASQGSMVMNTQGEIQRAYSDYQRGFMGMPWEHTLNDDEWREHVTQNPSMY</sequence>